<dbReference type="EnsemblPlants" id="HORVU.MOREX.r3.5HG0524850.1">
    <property type="protein sequence ID" value="HORVU.MOREX.r3.5HG0524850.1"/>
    <property type="gene ID" value="HORVU.MOREX.r3.5HG0524850"/>
</dbReference>
<dbReference type="OrthoDB" id="1063785at2759"/>
<dbReference type="GO" id="GO:0004867">
    <property type="term" value="F:serine-type endopeptidase inhibitor activity"/>
    <property type="evidence" value="ECO:0007669"/>
    <property type="project" value="InterPro"/>
</dbReference>
<dbReference type="PANTHER" id="PTHR11461:SF310">
    <property type="entry name" value="SERPIN DOMAIN-CONTAINING PROTEIN"/>
    <property type="match status" value="1"/>
</dbReference>
<dbReference type="Gene3D" id="2.30.39.10">
    <property type="entry name" value="Alpha-1-antitrypsin, domain 1"/>
    <property type="match status" value="1"/>
</dbReference>
<dbReference type="KEGG" id="hvg:123452971"/>
<dbReference type="Proteomes" id="UP000011116">
    <property type="component" value="Chromosome 5H"/>
</dbReference>
<protein>
    <recommendedName>
        <fullName evidence="3">Serpin domain-containing protein</fullName>
    </recommendedName>
</protein>
<name>A0A8I6Y435_HORVV</name>
<evidence type="ECO:0000313" key="4">
    <source>
        <dbReference type="EnsemblPlants" id="HORVU.MOREX.r3.5HG0524850.1"/>
    </source>
</evidence>
<reference evidence="4" key="3">
    <citation type="submission" date="2022-01" db="UniProtKB">
        <authorList>
            <consortium name="EnsemblPlants"/>
        </authorList>
    </citation>
    <scope>IDENTIFICATION</scope>
    <source>
        <strain evidence="4">subsp. vulgare</strain>
    </source>
</reference>
<dbReference type="RefSeq" id="XP_044985656.1">
    <property type="nucleotide sequence ID" value="XM_045129721.1"/>
</dbReference>
<dbReference type="CDD" id="cd02043">
    <property type="entry name" value="serpinP_plants"/>
    <property type="match status" value="1"/>
</dbReference>
<keyword evidence="5" id="KW-1185">Reference proteome</keyword>
<dbReference type="Gene3D" id="3.30.497.10">
    <property type="entry name" value="Antithrombin, subunit I, domain 2"/>
    <property type="match status" value="1"/>
</dbReference>
<dbReference type="Pfam" id="PF00079">
    <property type="entry name" value="Serpin"/>
    <property type="match status" value="1"/>
</dbReference>
<proteinExistence type="inferred from homology"/>
<dbReference type="GeneID" id="123452971"/>
<dbReference type="InterPro" id="IPR000215">
    <property type="entry name" value="Serpin_fam"/>
</dbReference>
<dbReference type="SUPFAM" id="SSF56574">
    <property type="entry name" value="Serpins"/>
    <property type="match status" value="1"/>
</dbReference>
<evidence type="ECO:0000256" key="2">
    <source>
        <dbReference type="RuleBase" id="RU000411"/>
    </source>
</evidence>
<evidence type="ECO:0000313" key="5">
    <source>
        <dbReference type="Proteomes" id="UP000011116"/>
    </source>
</evidence>
<reference evidence="5" key="1">
    <citation type="journal article" date="2012" name="Nature">
        <title>A physical, genetic and functional sequence assembly of the barley genome.</title>
        <authorList>
            <consortium name="The International Barley Genome Sequencing Consortium"/>
            <person name="Mayer K.F."/>
            <person name="Waugh R."/>
            <person name="Brown J.W."/>
            <person name="Schulman A."/>
            <person name="Langridge P."/>
            <person name="Platzer M."/>
            <person name="Fincher G.B."/>
            <person name="Muehlbauer G.J."/>
            <person name="Sato K."/>
            <person name="Close T.J."/>
            <person name="Wise R.P."/>
            <person name="Stein N."/>
        </authorList>
    </citation>
    <scope>NUCLEOTIDE SEQUENCE [LARGE SCALE GENOMIC DNA]</scope>
    <source>
        <strain evidence="5">cv. Morex</strain>
    </source>
</reference>
<dbReference type="PROSITE" id="PS00284">
    <property type="entry name" value="SERPIN"/>
    <property type="match status" value="1"/>
</dbReference>
<dbReference type="Gramene" id="HORVU.MOREX.r3.5HG0524850.1">
    <property type="protein sequence ID" value="HORVU.MOREX.r3.5HG0524850.1"/>
    <property type="gene ID" value="HORVU.MOREX.r3.5HG0524850"/>
</dbReference>
<evidence type="ECO:0000256" key="1">
    <source>
        <dbReference type="ARBA" id="ARBA00009500"/>
    </source>
</evidence>
<dbReference type="InterPro" id="IPR042185">
    <property type="entry name" value="Serpin_sf_2"/>
</dbReference>
<dbReference type="InterPro" id="IPR023795">
    <property type="entry name" value="Serpin_CS"/>
</dbReference>
<accession>A0A8I6Y435</accession>
<dbReference type="SMART" id="SM00093">
    <property type="entry name" value="SERPIN"/>
    <property type="match status" value="1"/>
</dbReference>
<dbReference type="InterPro" id="IPR042178">
    <property type="entry name" value="Serpin_sf_1"/>
</dbReference>
<organism evidence="4 5">
    <name type="scientific">Hordeum vulgare subsp. vulgare</name>
    <name type="common">Domesticated barley</name>
    <dbReference type="NCBI Taxonomy" id="112509"/>
    <lineage>
        <taxon>Eukaryota</taxon>
        <taxon>Viridiplantae</taxon>
        <taxon>Streptophyta</taxon>
        <taxon>Embryophyta</taxon>
        <taxon>Tracheophyta</taxon>
        <taxon>Spermatophyta</taxon>
        <taxon>Magnoliopsida</taxon>
        <taxon>Liliopsida</taxon>
        <taxon>Poales</taxon>
        <taxon>Poaceae</taxon>
        <taxon>BOP clade</taxon>
        <taxon>Pooideae</taxon>
        <taxon>Triticodae</taxon>
        <taxon>Triticeae</taxon>
        <taxon>Hordeinae</taxon>
        <taxon>Hordeum</taxon>
    </lineage>
</organism>
<evidence type="ECO:0000259" key="3">
    <source>
        <dbReference type="SMART" id="SM00093"/>
    </source>
</evidence>
<dbReference type="PANTHER" id="PTHR11461">
    <property type="entry name" value="SERINE PROTEASE INHIBITOR, SERPIN"/>
    <property type="match status" value="1"/>
</dbReference>
<gene>
    <name evidence="4" type="primary">LOC123452971</name>
</gene>
<dbReference type="InterPro" id="IPR036186">
    <property type="entry name" value="Serpin_sf"/>
</dbReference>
<dbReference type="SMR" id="A0A8I6Y435"/>
<comment type="similarity">
    <text evidence="1 2">Belongs to the serpin family.</text>
</comment>
<dbReference type="InterPro" id="IPR023796">
    <property type="entry name" value="Serpin_dom"/>
</dbReference>
<dbReference type="Gramene" id="HORVU.MOREX.r2.5HG0436350.1">
    <property type="protein sequence ID" value="HORVU.MOREX.r2.5HG0436350.1"/>
    <property type="gene ID" value="HORVU.MOREX.r2.5HG0436350"/>
</dbReference>
<sequence length="397" mass="42873">MATTLTTDLRLSIAHQTRFGLRLASAISSDPESAATNVAFSPVSLHVALSLVAAGARGATRDQLVAVLGGGGAGEAEALQSLAEQVVQFVLADASINSGPRIAFANGVFVDASLSLKPSFQELAVCNYKSEVQSVDFKTKAPEAATQVNTWVKNVTAGLIEEILPAGSIADTTRLVLGNALYYKGIWTNKFDESKTKYDDFHLLNGSTVQTPFMSSTNKQYLSYSDDLKVLKLPYQHGGDNRQFSMYILLPEAHDGLSSLAQKLSTEPDFLENRIPTEEVEVGQFMLPKFKISFGFEANKLLKTLGLQLPFSLEANLSEMVNSPMGLYISSVFHKTFVEVDEEGTKAGAATGDVIVDRSLPIRMDFVANHPFLFLIREDIAGVVLFIGHVANPAVSS</sequence>
<dbReference type="AlphaFoldDB" id="A0A8I6Y435"/>
<feature type="domain" description="Serpin" evidence="3">
    <location>
        <begin position="21"/>
        <end position="393"/>
    </location>
</feature>
<dbReference type="GO" id="GO:0005615">
    <property type="term" value="C:extracellular space"/>
    <property type="evidence" value="ECO:0000318"/>
    <property type="project" value="GO_Central"/>
</dbReference>
<reference evidence="4" key="2">
    <citation type="submission" date="2020-10" db="EMBL/GenBank/DDBJ databases">
        <authorList>
            <person name="Scholz U."/>
            <person name="Mascher M."/>
            <person name="Fiebig A."/>
        </authorList>
    </citation>
    <scope>NUCLEOTIDE SEQUENCE [LARGE SCALE GENOMIC DNA]</scope>
    <source>
        <strain evidence="4">cv. Morex</strain>
    </source>
</reference>